<gene>
    <name evidence="4" type="ORF">ISP20_09690</name>
</gene>
<dbReference type="InterPro" id="IPR052020">
    <property type="entry name" value="Cyclic_di-GMP/3'3'-cGAMP_PDE"/>
</dbReference>
<dbReference type="RefSeq" id="WP_204635814.1">
    <property type="nucleotide sequence ID" value="NZ_JADIKC010000003.1"/>
</dbReference>
<name>A0ABS2JQX0_9GAMM</name>
<reference evidence="4 5" key="1">
    <citation type="submission" date="2020-10" db="EMBL/GenBank/DDBJ databases">
        <title>Phylogeny of dyella-like bacteria.</title>
        <authorList>
            <person name="Fu J."/>
        </authorList>
    </citation>
    <scope>NUCLEOTIDE SEQUENCE [LARGE SCALE GENOMIC DNA]</scope>
    <source>
        <strain evidence="4 5">THG-B117</strain>
    </source>
</reference>
<dbReference type="Gene3D" id="1.10.3210.10">
    <property type="entry name" value="Hypothetical protein af1432"/>
    <property type="match status" value="1"/>
</dbReference>
<accession>A0ABS2JQX0</accession>
<dbReference type="CDD" id="cd00077">
    <property type="entry name" value="HDc"/>
    <property type="match status" value="1"/>
</dbReference>
<protein>
    <submittedName>
        <fullName evidence="4">HD domain-containing protein</fullName>
    </submittedName>
</protein>
<evidence type="ECO:0000259" key="2">
    <source>
        <dbReference type="PROSITE" id="PS50110"/>
    </source>
</evidence>
<dbReference type="InterPro" id="IPR011006">
    <property type="entry name" value="CheY-like_superfamily"/>
</dbReference>
<dbReference type="Proteomes" id="UP001430065">
    <property type="component" value="Unassembled WGS sequence"/>
</dbReference>
<dbReference type="InterPro" id="IPR001789">
    <property type="entry name" value="Sig_transdc_resp-reg_receiver"/>
</dbReference>
<keyword evidence="1" id="KW-0597">Phosphoprotein</keyword>
<dbReference type="PANTHER" id="PTHR45228">
    <property type="entry name" value="CYCLIC DI-GMP PHOSPHODIESTERASE TM_0186-RELATED"/>
    <property type="match status" value="1"/>
</dbReference>
<dbReference type="PROSITE" id="PS50110">
    <property type="entry name" value="RESPONSE_REGULATORY"/>
    <property type="match status" value="1"/>
</dbReference>
<feature type="modified residue" description="4-aspartylphosphate" evidence="1">
    <location>
        <position position="60"/>
    </location>
</feature>
<dbReference type="PANTHER" id="PTHR45228:SF5">
    <property type="entry name" value="CYCLIC DI-GMP PHOSPHODIESTERASE VC_1348-RELATED"/>
    <property type="match status" value="1"/>
</dbReference>
<dbReference type="SUPFAM" id="SSF52172">
    <property type="entry name" value="CheY-like"/>
    <property type="match status" value="1"/>
</dbReference>
<feature type="domain" description="Response regulatory" evidence="2">
    <location>
        <begin position="11"/>
        <end position="127"/>
    </location>
</feature>
<organism evidence="4 5">
    <name type="scientific">Dyella kyungheensis</name>
    <dbReference type="NCBI Taxonomy" id="1242174"/>
    <lineage>
        <taxon>Bacteria</taxon>
        <taxon>Pseudomonadati</taxon>
        <taxon>Pseudomonadota</taxon>
        <taxon>Gammaproteobacteria</taxon>
        <taxon>Lysobacterales</taxon>
        <taxon>Rhodanobacteraceae</taxon>
        <taxon>Dyella</taxon>
    </lineage>
</organism>
<dbReference type="SUPFAM" id="SSF109604">
    <property type="entry name" value="HD-domain/PDEase-like"/>
    <property type="match status" value="1"/>
</dbReference>
<dbReference type="Gene3D" id="3.40.50.2300">
    <property type="match status" value="1"/>
</dbReference>
<sequence>MVLPDTLNRPSVLIAARSPHDRFALADMLSPLYALELAGTTQEAWVCLGTQGLPDLVLLDEDFSEDSPSVFCKQWKALPATRTIPVIVLRGQGSTVTESLAAELGIDECLVKPVDPTALRHSVAHQLQLSAAVRATKSGRSNLEQEIDQRSREISILKEIAVLTMASLAEIRHLETESHARRTQNYVMALADHLASHRRFADQLDPEARALLRNSVPLHDIGKIGVPDAILLKAGPLSPDEREIMKTHTTLGRDAIQRAEDRLGVHVPFLAVIKELTYCHHERWDGHGYPEGKAGDDIPLSARLMAVADVYDALITRRVYKEPMSHDQVVAYIEAKRSTDFDPDITDAFVQMQAKFRDISNRFSRAGESSH</sequence>
<evidence type="ECO:0000313" key="5">
    <source>
        <dbReference type="Proteomes" id="UP001430065"/>
    </source>
</evidence>
<keyword evidence="5" id="KW-1185">Reference proteome</keyword>
<feature type="domain" description="HD-GYP" evidence="3">
    <location>
        <begin position="154"/>
        <end position="365"/>
    </location>
</feature>
<dbReference type="Pfam" id="PF13487">
    <property type="entry name" value="HD_5"/>
    <property type="match status" value="1"/>
</dbReference>
<evidence type="ECO:0000259" key="3">
    <source>
        <dbReference type="PROSITE" id="PS51832"/>
    </source>
</evidence>
<dbReference type="InterPro" id="IPR003607">
    <property type="entry name" value="HD/PDEase_dom"/>
</dbReference>
<comment type="caution">
    <text evidence="4">The sequence shown here is derived from an EMBL/GenBank/DDBJ whole genome shotgun (WGS) entry which is preliminary data.</text>
</comment>
<proteinExistence type="predicted"/>
<dbReference type="SMART" id="SM00471">
    <property type="entry name" value="HDc"/>
    <property type="match status" value="1"/>
</dbReference>
<dbReference type="EMBL" id="JADIKC010000003">
    <property type="protein sequence ID" value="MBM7121424.1"/>
    <property type="molecule type" value="Genomic_DNA"/>
</dbReference>
<evidence type="ECO:0000313" key="4">
    <source>
        <dbReference type="EMBL" id="MBM7121424.1"/>
    </source>
</evidence>
<evidence type="ECO:0000256" key="1">
    <source>
        <dbReference type="PROSITE-ProRule" id="PRU00169"/>
    </source>
</evidence>
<dbReference type="PROSITE" id="PS51832">
    <property type="entry name" value="HD_GYP"/>
    <property type="match status" value="1"/>
</dbReference>
<dbReference type="InterPro" id="IPR037522">
    <property type="entry name" value="HD_GYP_dom"/>
</dbReference>